<reference evidence="1 2" key="1">
    <citation type="submission" date="2024-06" db="EMBL/GenBank/DDBJ databases">
        <title>Chitinophaga defluvii sp. nov., isolated from municipal sewage.</title>
        <authorList>
            <person name="Zhang L."/>
        </authorList>
    </citation>
    <scope>NUCLEOTIDE SEQUENCE [LARGE SCALE GENOMIC DNA]</scope>
    <source>
        <strain evidence="1 2">H8</strain>
    </source>
</reference>
<evidence type="ECO:0000313" key="2">
    <source>
        <dbReference type="Proteomes" id="UP001549749"/>
    </source>
</evidence>
<evidence type="ECO:0000313" key="1">
    <source>
        <dbReference type="EMBL" id="MET7000174.1"/>
    </source>
</evidence>
<name>A0ABV2TDJ2_9BACT</name>
<comment type="caution">
    <text evidence="1">The sequence shown here is derived from an EMBL/GenBank/DDBJ whole genome shotgun (WGS) entry which is preliminary data.</text>
</comment>
<accession>A0ABV2TDJ2</accession>
<dbReference type="Proteomes" id="UP001549749">
    <property type="component" value="Unassembled WGS sequence"/>
</dbReference>
<protein>
    <submittedName>
        <fullName evidence="1">Uncharacterized protein</fullName>
    </submittedName>
</protein>
<organism evidence="1 2">
    <name type="scientific">Chitinophaga defluvii</name>
    <dbReference type="NCBI Taxonomy" id="3163343"/>
    <lineage>
        <taxon>Bacteria</taxon>
        <taxon>Pseudomonadati</taxon>
        <taxon>Bacteroidota</taxon>
        <taxon>Chitinophagia</taxon>
        <taxon>Chitinophagales</taxon>
        <taxon>Chitinophagaceae</taxon>
        <taxon>Chitinophaga</taxon>
    </lineage>
</organism>
<keyword evidence="2" id="KW-1185">Reference proteome</keyword>
<sequence>MKKSILLTILLSLCGVIAVLSFLLFSTEMPNQKNNGFTRKWLSNAIVPLHSAATTALISKINGSTNTHIFFSSTDPRWILMTDKSLNIKDTLTFGINPTQELLSNTITVDSPNVYIYANNISYLISGRIGTSYLDTTKLSTPLFTRSARVSPELLVIRGLDSAQTHLVFKQINCITGKVGKQAMILEDKQDGGFSTDGYLQYDSLNKALLYLEMYQNRFFCLDTNLNIIYIGKTIDTCATNLISIKPVHSGDETKLMPSTPRQEINKGSFTHNGYLFVMSNLRADNESLIDFNQNTSIDVYEIKSGTYLGSFHIPKNKGKNAIAVQANDNSLIVLYKGGQVSTFQLNSHFTTNKQQPTLSKRI</sequence>
<dbReference type="RefSeq" id="WP_354662734.1">
    <property type="nucleotide sequence ID" value="NZ_JBEXAC010000002.1"/>
</dbReference>
<gene>
    <name evidence="1" type="ORF">ABR189_22475</name>
</gene>
<dbReference type="EMBL" id="JBEXAC010000002">
    <property type="protein sequence ID" value="MET7000174.1"/>
    <property type="molecule type" value="Genomic_DNA"/>
</dbReference>
<proteinExistence type="predicted"/>